<dbReference type="NCBIfam" id="TIGR01755">
    <property type="entry name" value="flav_wrbA"/>
    <property type="match status" value="1"/>
</dbReference>
<dbReference type="Proteomes" id="UP000321617">
    <property type="component" value="Unassembled WGS sequence"/>
</dbReference>
<dbReference type="EMBL" id="VLLL01000006">
    <property type="protein sequence ID" value="TWJ12420.1"/>
    <property type="molecule type" value="Genomic_DNA"/>
</dbReference>
<evidence type="ECO:0000313" key="4">
    <source>
        <dbReference type="Proteomes" id="UP000321617"/>
    </source>
</evidence>
<dbReference type="SUPFAM" id="SSF52218">
    <property type="entry name" value="Flavoproteins"/>
    <property type="match status" value="1"/>
</dbReference>
<sequence>MPTPVNVAVIYYSSTGTVHALAQAAADEASGIDGAQVRLRKVRELAPDSAIESNEDWKRHRAETQDVPEASMDDLEWADVLLLGSPTRYGLPTSQLKQFIDQSGPLWESGKLVNKVASSFTTSATSHGGQESTILAINNTFYHWGCIIVPPGYADQVQFAHGNPYGASHVGGTPGQPLPGDDQLASMRFQARRTVNVAQALLRGGLQQG</sequence>
<gene>
    <name evidence="3" type="ORF">LX16_3177</name>
</gene>
<evidence type="ECO:0000256" key="1">
    <source>
        <dbReference type="ARBA" id="ARBA00006961"/>
    </source>
</evidence>
<dbReference type="PANTHER" id="PTHR30546:SF23">
    <property type="entry name" value="FLAVOPROTEIN-LIKE PROTEIN YCP4-RELATED"/>
    <property type="match status" value="1"/>
</dbReference>
<reference evidence="3 4" key="1">
    <citation type="journal article" date="2013" name="Stand. Genomic Sci.">
        <title>Genomic Encyclopedia of Type Strains, Phase I: The one thousand microbial genomes (KMG-I) project.</title>
        <authorList>
            <person name="Kyrpides N.C."/>
            <person name="Woyke T."/>
            <person name="Eisen J.A."/>
            <person name="Garrity G."/>
            <person name="Lilburn T.G."/>
            <person name="Beck B.J."/>
            <person name="Whitman W.B."/>
            <person name="Hugenholtz P."/>
            <person name="Klenk H.P."/>
        </authorList>
    </citation>
    <scope>NUCLEOTIDE SEQUENCE [LARGE SCALE GENOMIC DNA]</scope>
    <source>
        <strain evidence="3 4">DSM 45044</strain>
    </source>
</reference>
<evidence type="ECO:0000259" key="2">
    <source>
        <dbReference type="PROSITE" id="PS50902"/>
    </source>
</evidence>
<evidence type="ECO:0000313" key="3">
    <source>
        <dbReference type="EMBL" id="TWJ12420.1"/>
    </source>
</evidence>
<feature type="domain" description="Flavodoxin-like" evidence="2">
    <location>
        <begin position="7"/>
        <end position="202"/>
    </location>
</feature>
<dbReference type="GO" id="GO:0016020">
    <property type="term" value="C:membrane"/>
    <property type="evidence" value="ECO:0007669"/>
    <property type="project" value="TreeGrafter"/>
</dbReference>
<keyword evidence="4" id="KW-1185">Reference proteome</keyword>
<dbReference type="Gene3D" id="3.40.50.360">
    <property type="match status" value="1"/>
</dbReference>
<organism evidence="3 4">
    <name type="scientific">Stackebrandtia albiflava</name>
    <dbReference type="NCBI Taxonomy" id="406432"/>
    <lineage>
        <taxon>Bacteria</taxon>
        <taxon>Bacillati</taxon>
        <taxon>Actinomycetota</taxon>
        <taxon>Actinomycetes</taxon>
        <taxon>Glycomycetales</taxon>
        <taxon>Glycomycetaceae</taxon>
        <taxon>Stackebrandtia</taxon>
    </lineage>
</organism>
<comment type="caution">
    <text evidence="3">The sequence shown here is derived from an EMBL/GenBank/DDBJ whole genome shotgun (WGS) entry which is preliminary data.</text>
</comment>
<comment type="similarity">
    <text evidence="1">Belongs to the WrbA family.</text>
</comment>
<dbReference type="RefSeq" id="WP_147139534.1">
    <property type="nucleotide sequence ID" value="NZ_BAABIJ010000002.1"/>
</dbReference>
<dbReference type="InterPro" id="IPR005025">
    <property type="entry name" value="FMN_Rdtase-like_dom"/>
</dbReference>
<dbReference type="NCBIfam" id="NF002999">
    <property type="entry name" value="PRK03767.1"/>
    <property type="match status" value="1"/>
</dbReference>
<dbReference type="PANTHER" id="PTHR30546">
    <property type="entry name" value="FLAVODOXIN-RELATED PROTEIN WRBA-RELATED"/>
    <property type="match status" value="1"/>
</dbReference>
<dbReference type="PROSITE" id="PS50902">
    <property type="entry name" value="FLAVODOXIN_LIKE"/>
    <property type="match status" value="1"/>
</dbReference>
<dbReference type="InterPro" id="IPR029039">
    <property type="entry name" value="Flavoprotein-like_sf"/>
</dbReference>
<dbReference type="InterPro" id="IPR010089">
    <property type="entry name" value="Flavoprotein_WrbA-like"/>
</dbReference>
<dbReference type="FunFam" id="3.40.50.360:FF:000001">
    <property type="entry name" value="NAD(P)H dehydrogenase (Quinone) FQR1-like"/>
    <property type="match status" value="1"/>
</dbReference>
<dbReference type="GO" id="GO:0003955">
    <property type="term" value="F:NAD(P)H dehydrogenase (quinone) activity"/>
    <property type="evidence" value="ECO:0007669"/>
    <property type="project" value="InterPro"/>
</dbReference>
<name>A0A562V3E7_9ACTN</name>
<accession>A0A562V3E7</accession>
<protein>
    <submittedName>
        <fullName evidence="3">NAD(P)H dehydrogenase (Quinone)</fullName>
    </submittedName>
</protein>
<dbReference type="OrthoDB" id="9801479at2"/>
<dbReference type="GO" id="GO:0010181">
    <property type="term" value="F:FMN binding"/>
    <property type="evidence" value="ECO:0007669"/>
    <property type="project" value="InterPro"/>
</dbReference>
<proteinExistence type="inferred from homology"/>
<dbReference type="AlphaFoldDB" id="A0A562V3E7"/>
<dbReference type="Pfam" id="PF03358">
    <property type="entry name" value="FMN_red"/>
    <property type="match status" value="1"/>
</dbReference>
<dbReference type="InterPro" id="IPR008254">
    <property type="entry name" value="Flavodoxin/NO_synth"/>
</dbReference>